<feature type="chain" id="PRO_5009264685" evidence="1">
    <location>
        <begin position="37"/>
        <end position="519"/>
    </location>
</feature>
<keyword evidence="1" id="KW-0732">Signal</keyword>
<protein>
    <submittedName>
        <fullName evidence="2">LVIVD repeat-containing protein</fullName>
    </submittedName>
</protein>
<dbReference type="SUPFAM" id="SSF101908">
    <property type="entry name" value="Putative isomerase YbhE"/>
    <property type="match status" value="1"/>
</dbReference>
<dbReference type="RefSeq" id="WP_091731771.1">
    <property type="nucleotide sequence ID" value="NZ_LT629757.1"/>
</dbReference>
<dbReference type="EMBL" id="LT629757">
    <property type="protein sequence ID" value="SDS99487.1"/>
    <property type="molecule type" value="Genomic_DNA"/>
</dbReference>
<organism evidence="2 3">
    <name type="scientific">Nocardioides scoriae</name>
    <dbReference type="NCBI Taxonomy" id="642780"/>
    <lineage>
        <taxon>Bacteria</taxon>
        <taxon>Bacillati</taxon>
        <taxon>Actinomycetota</taxon>
        <taxon>Actinomycetes</taxon>
        <taxon>Propionibacteriales</taxon>
        <taxon>Nocardioidaceae</taxon>
        <taxon>Nocardioides</taxon>
    </lineage>
</organism>
<accession>A0A1H1WQG4</accession>
<reference evidence="3" key="1">
    <citation type="submission" date="2016-10" db="EMBL/GenBank/DDBJ databases">
        <authorList>
            <person name="Varghese N."/>
            <person name="Submissions S."/>
        </authorList>
    </citation>
    <scope>NUCLEOTIDE SEQUENCE [LARGE SCALE GENOMIC DNA]</scope>
    <source>
        <strain evidence="3">DSM 22127</strain>
    </source>
</reference>
<evidence type="ECO:0000256" key="1">
    <source>
        <dbReference type="SAM" id="SignalP"/>
    </source>
</evidence>
<dbReference type="SUPFAM" id="SSF75011">
    <property type="entry name" value="3-carboxy-cis,cis-mucoante lactonizing enzyme"/>
    <property type="match status" value="1"/>
</dbReference>
<sequence length="519" mass="55791">MHLQRRRAHTPLRRAALVTASLASLGLLATAGPVVASQGEASESTSDPRCDTAAEKKKLARAGDNFALACLPGEDFRQGRPSAAALEAGQRASSKNMKLLANVPKQGAFAESGAYNSDLAFKGRYAFAGNYYGFTVYDISKPRKPKAVTQYVCPGGQGDVSVSGDILVFSVDSSRSSSSCSDSTPTPASEKTAWEGLRIFDISNPRNPQYVKAIETDCGSHTNSLAPSKDGKDVYVYVSSYSPSADFPDCQPAHDKISVVKIPASAPRDAAVVNEPVLFPDGGYAGGVRGDGVRNSATTGCHDITTYPRKDVAAGACMGDGVLIDISDRENPVVTERVQDTENFAFWHSATFNDRGTKVVFTDELGGGGAATCNPRVGSTKGANGIYDIVAGKLQFKSYYKMPRTQSDTENCVAHNGSLIPVKGKDVMVQAWYQGGISVYDFTTSSKPKEIGWFDRGPLSSRELQLGGSWSAYYYNGFIYSNDIQKGLDVLELRDKRTDSARKVRMSVLNPQAQTTYRR</sequence>
<feature type="signal peptide" evidence="1">
    <location>
        <begin position="1"/>
        <end position="36"/>
    </location>
</feature>
<dbReference type="OrthoDB" id="4300819at2"/>
<keyword evidence="3" id="KW-1185">Reference proteome</keyword>
<gene>
    <name evidence="2" type="ORF">SAMN04488570_3240</name>
</gene>
<evidence type="ECO:0000313" key="3">
    <source>
        <dbReference type="Proteomes" id="UP000198859"/>
    </source>
</evidence>
<evidence type="ECO:0000313" key="2">
    <source>
        <dbReference type="EMBL" id="SDS99487.1"/>
    </source>
</evidence>
<name>A0A1H1WQG4_9ACTN</name>
<dbReference type="Pfam" id="PF08309">
    <property type="entry name" value="LVIVD"/>
    <property type="match status" value="2"/>
</dbReference>
<proteinExistence type="predicted"/>
<dbReference type="InterPro" id="IPR013211">
    <property type="entry name" value="LVIVD"/>
</dbReference>
<dbReference type="AlphaFoldDB" id="A0A1H1WQG4"/>
<dbReference type="STRING" id="642780.SAMN04488570_3240"/>
<dbReference type="Proteomes" id="UP000198859">
    <property type="component" value="Chromosome I"/>
</dbReference>